<dbReference type="InterPro" id="IPR016187">
    <property type="entry name" value="CTDL_fold"/>
</dbReference>
<keyword evidence="5" id="KW-0175">Coiled coil</keyword>
<dbReference type="PANTHER" id="PTHR22799:SF1">
    <property type="entry name" value="C-TYPE LECTIN DOMAIN FAMILY 11 MEMBER A"/>
    <property type="match status" value="1"/>
</dbReference>
<evidence type="ECO:0000256" key="5">
    <source>
        <dbReference type="SAM" id="Coils"/>
    </source>
</evidence>
<dbReference type="Gene3D" id="3.10.100.10">
    <property type="entry name" value="Mannose-Binding Protein A, subunit A"/>
    <property type="match status" value="2"/>
</dbReference>
<sequence length="564" mass="63751">MSYLISLSLYRSANKTDSELIYIASINSFDADVQAAKVEDSNAKFSGQINNKNESFLRVIWEFPDLDKSGVYKCEANGINTLGKAITLSSTAVVIGVRPDNEQLVHSLQKLTQNMENLQSRMNSTEDHVRILDNFNKLKSSEQNNLTNALFEVSPTFRGKRYLLIKNQLYITANLAEVLCGVFGGYLVEVDSEEEFRFIRDNLLALNLFRFVVTGATDENCKTFILMLYKMIIFIFIPVLTLLEAAVITNVEPPTLTVGLSRSLKVECLYLQGQNPAMSYLMSLSLYQAADKTESDFNYIASINSFDSDVQAENVEDFNAKFSGQINNKNESFLRVIWEFPDLNKSGVYKCEASGINTLGKAVTLSSTAVVIGVRPDNEQLVHTLQKLTQNMENLQSRMNSTEDHVRILDNFNKLKSSEQNNLTNALFVVSPTFRGKRYMLIKNQLYITANLAEVLCGVFGSYLLEIDSNEEYRFIRDHLLSLHMFYCVLTGATDEKQEGVWINRYSKTPAKYLNWGPGEPNGRGKENCQSYSYYVDSWYMNDIPCSLLADCAVGFICEVDIKN</sequence>
<feature type="coiled-coil region" evidence="5">
    <location>
        <begin position="101"/>
        <end position="128"/>
    </location>
</feature>
<evidence type="ECO:0000256" key="4">
    <source>
        <dbReference type="ARBA" id="ARBA00022734"/>
    </source>
</evidence>
<dbReference type="VEuPathDB" id="VectorBase:BGLAX_039581"/>
<evidence type="ECO:0000256" key="2">
    <source>
        <dbReference type="ARBA" id="ARBA00022525"/>
    </source>
</evidence>
<evidence type="ECO:0000313" key="8">
    <source>
        <dbReference type="Proteomes" id="UP000076420"/>
    </source>
</evidence>
<keyword evidence="3" id="KW-0732">Signal</keyword>
<dbReference type="Pfam" id="PF00059">
    <property type="entry name" value="Lectin_C"/>
    <property type="match status" value="1"/>
</dbReference>
<dbReference type="GO" id="GO:0030246">
    <property type="term" value="F:carbohydrate binding"/>
    <property type="evidence" value="ECO:0007669"/>
    <property type="project" value="UniProtKB-KW"/>
</dbReference>
<dbReference type="InterPro" id="IPR016186">
    <property type="entry name" value="C-type_lectin-like/link_sf"/>
</dbReference>
<accession>A0A2C9KFH0</accession>
<protein>
    <recommendedName>
        <fullName evidence="6">C-type lectin domain-containing protein</fullName>
    </recommendedName>
</protein>
<feature type="domain" description="C-type lectin" evidence="6">
    <location>
        <begin position="434"/>
        <end position="539"/>
    </location>
</feature>
<dbReference type="PROSITE" id="PS50041">
    <property type="entry name" value="C_TYPE_LECTIN_2"/>
    <property type="match status" value="1"/>
</dbReference>
<dbReference type="InterPro" id="IPR001304">
    <property type="entry name" value="C-type_lectin-like"/>
</dbReference>
<proteinExistence type="predicted"/>
<reference evidence="7" key="1">
    <citation type="submission" date="2020-05" db="UniProtKB">
        <authorList>
            <consortium name="EnsemblMetazoa"/>
        </authorList>
    </citation>
    <scope>IDENTIFICATION</scope>
    <source>
        <strain evidence="7">BB02</strain>
    </source>
</reference>
<dbReference type="AlphaFoldDB" id="A0A2C9KFH0"/>
<dbReference type="CDD" id="cd00037">
    <property type="entry name" value="CLECT"/>
    <property type="match status" value="1"/>
</dbReference>
<dbReference type="PANTHER" id="PTHR22799">
    <property type="entry name" value="TETRANECTIN-RELATED"/>
    <property type="match status" value="1"/>
</dbReference>
<organism evidence="7 8">
    <name type="scientific">Biomphalaria glabrata</name>
    <name type="common">Bloodfluke planorb</name>
    <name type="synonym">Freshwater snail</name>
    <dbReference type="NCBI Taxonomy" id="6526"/>
    <lineage>
        <taxon>Eukaryota</taxon>
        <taxon>Metazoa</taxon>
        <taxon>Spiralia</taxon>
        <taxon>Lophotrochozoa</taxon>
        <taxon>Mollusca</taxon>
        <taxon>Gastropoda</taxon>
        <taxon>Heterobranchia</taxon>
        <taxon>Euthyneura</taxon>
        <taxon>Panpulmonata</taxon>
        <taxon>Hygrophila</taxon>
        <taxon>Lymnaeoidea</taxon>
        <taxon>Planorbidae</taxon>
        <taxon>Biomphalaria</taxon>
    </lineage>
</organism>
<dbReference type="EnsemblMetazoa" id="BGLB018830-RA">
    <property type="protein sequence ID" value="BGLB018830-PA"/>
    <property type="gene ID" value="BGLB018830"/>
</dbReference>
<dbReference type="SUPFAM" id="SSF56436">
    <property type="entry name" value="C-type lectin-like"/>
    <property type="match status" value="1"/>
</dbReference>
<keyword evidence="2" id="KW-0964">Secreted</keyword>
<dbReference type="VEuPathDB" id="VectorBase:BGLB018830"/>
<dbReference type="GO" id="GO:0008083">
    <property type="term" value="F:growth factor activity"/>
    <property type="evidence" value="ECO:0007669"/>
    <property type="project" value="TreeGrafter"/>
</dbReference>
<evidence type="ECO:0000256" key="1">
    <source>
        <dbReference type="ARBA" id="ARBA00004613"/>
    </source>
</evidence>
<dbReference type="VEuPathDB" id="VectorBase:BGLAX_036435"/>
<dbReference type="GO" id="GO:0005615">
    <property type="term" value="C:extracellular space"/>
    <property type="evidence" value="ECO:0007669"/>
    <property type="project" value="TreeGrafter"/>
</dbReference>
<comment type="subcellular location">
    <subcellularLocation>
        <location evidence="1">Secreted</location>
    </subcellularLocation>
</comment>
<name>A0A2C9KFH0_BIOGL</name>
<feature type="coiled-coil region" evidence="5">
    <location>
        <begin position="378"/>
        <end position="405"/>
    </location>
</feature>
<dbReference type="OrthoDB" id="6102875at2759"/>
<dbReference type="InterPro" id="IPR051663">
    <property type="entry name" value="CLec_Tetranectin-domain"/>
</dbReference>
<evidence type="ECO:0000313" key="7">
    <source>
        <dbReference type="EnsemblMetazoa" id="BGLB018830-PA"/>
    </source>
</evidence>
<dbReference type="SMART" id="SM00034">
    <property type="entry name" value="CLECT"/>
    <property type="match status" value="1"/>
</dbReference>
<gene>
    <name evidence="7" type="primary">106064661</name>
</gene>
<evidence type="ECO:0000256" key="3">
    <source>
        <dbReference type="ARBA" id="ARBA00022729"/>
    </source>
</evidence>
<dbReference type="KEGG" id="bgt:106064661"/>
<dbReference type="Proteomes" id="UP000076420">
    <property type="component" value="Unassembled WGS sequence"/>
</dbReference>
<keyword evidence="4" id="KW-0430">Lectin</keyword>
<evidence type="ECO:0000259" key="6">
    <source>
        <dbReference type="PROSITE" id="PS50041"/>
    </source>
</evidence>